<evidence type="ECO:0000256" key="1">
    <source>
        <dbReference type="ARBA" id="ARBA00004141"/>
    </source>
</evidence>
<dbReference type="RefSeq" id="XP_065328778.1">
    <property type="nucleotide sequence ID" value="XM_065472706.1"/>
</dbReference>
<sequence length="514" mass="58501">MSYKNFIITLLSSTFLLYTLTILDFLSIGSNLYLQSSHNIKLENFNMMVFTVTTIISQIIYGGLSNLQAGVCGGAIFESASMVRNIHETCELYTTNTTESLSNAFFAVMISTLIFGLFSYFLGCLKMGSFFSYIPRSALFGVMTSIGYNLMKDGFSQVYEEKALFTSYISMAVIIFLVILAYFLEKKFEGYVFFIPLYTCTVLILFYSIFLPFGFNLSWLRSNFLVPEISTGNISVSEFTKYLSLSVINKKLLFKLIPKILGLSLVNMIHITVNIPSFSSCMKINSNINREFKVQGIANIFTGLFGYPTYFINCTSIYFNKSGGTTKMHSLLSGLFLIGLIFIGPMSRQILPRILLAFIPVYMGGAFVISNLLEHIFVASYIDISIILLSTIIGIYNPILGLICGSLYQLLIFYISLKISNNEYEELNEYYKKIQKNYKMVKIDFPACFINKEKLKKNLKIESNKILIDMRNCQYIDYEGNEMILEIIRNMEGEVLMIGDPINLYKEKFRSVLI</sequence>
<feature type="transmembrane region" description="Helical" evidence="5">
    <location>
        <begin position="385"/>
        <end position="415"/>
    </location>
</feature>
<evidence type="ECO:0000313" key="8">
    <source>
        <dbReference type="Proteomes" id="UP001334084"/>
    </source>
</evidence>
<dbReference type="PANTHER" id="PTHR43310">
    <property type="entry name" value="SULFATE TRANSPORTER YBAR-RELATED"/>
    <property type="match status" value="1"/>
</dbReference>
<evidence type="ECO:0000313" key="7">
    <source>
        <dbReference type="EMBL" id="WUR02633.1"/>
    </source>
</evidence>
<dbReference type="InterPro" id="IPR036513">
    <property type="entry name" value="STAS_dom_sf"/>
</dbReference>
<dbReference type="InterPro" id="IPR052706">
    <property type="entry name" value="Membrane-Transporter-like"/>
</dbReference>
<gene>
    <name evidence="7" type="ORF">VNE69_02157</name>
</gene>
<evidence type="ECO:0000256" key="4">
    <source>
        <dbReference type="ARBA" id="ARBA00023136"/>
    </source>
</evidence>
<dbReference type="KEGG" id="vnx:VNE69_02157"/>
<protein>
    <submittedName>
        <fullName evidence="7">Sulfate transporter</fullName>
    </submittedName>
</protein>
<proteinExistence type="predicted"/>
<evidence type="ECO:0000256" key="3">
    <source>
        <dbReference type="ARBA" id="ARBA00022989"/>
    </source>
</evidence>
<dbReference type="Proteomes" id="UP001334084">
    <property type="component" value="Chromosome 2"/>
</dbReference>
<feature type="domain" description="SLC26A/SulP transporter" evidence="6">
    <location>
        <begin position="52"/>
        <end position="152"/>
    </location>
</feature>
<dbReference type="GO" id="GO:0016020">
    <property type="term" value="C:membrane"/>
    <property type="evidence" value="ECO:0007669"/>
    <property type="project" value="UniProtKB-SubCell"/>
</dbReference>
<evidence type="ECO:0000256" key="5">
    <source>
        <dbReference type="SAM" id="Phobius"/>
    </source>
</evidence>
<dbReference type="Gene3D" id="3.30.750.24">
    <property type="entry name" value="STAS domain"/>
    <property type="match status" value="1"/>
</dbReference>
<feature type="transmembrane region" description="Helical" evidence="5">
    <location>
        <begin position="130"/>
        <end position="151"/>
    </location>
</feature>
<keyword evidence="2 5" id="KW-0812">Transmembrane</keyword>
<feature type="transmembrane region" description="Helical" evidence="5">
    <location>
        <begin position="191"/>
        <end position="215"/>
    </location>
</feature>
<feature type="transmembrane region" description="Helical" evidence="5">
    <location>
        <begin position="354"/>
        <end position="373"/>
    </location>
</feature>
<feature type="transmembrane region" description="Helical" evidence="5">
    <location>
        <begin position="163"/>
        <end position="184"/>
    </location>
</feature>
<comment type="subcellular location">
    <subcellularLocation>
        <location evidence="1">Membrane</location>
        <topology evidence="1">Multi-pass membrane protein</topology>
    </subcellularLocation>
</comment>
<dbReference type="EMBL" id="CP142727">
    <property type="protein sequence ID" value="WUR02633.1"/>
    <property type="molecule type" value="Genomic_DNA"/>
</dbReference>
<organism evidence="7 8">
    <name type="scientific">Vairimorpha necatrix</name>
    <dbReference type="NCBI Taxonomy" id="6039"/>
    <lineage>
        <taxon>Eukaryota</taxon>
        <taxon>Fungi</taxon>
        <taxon>Fungi incertae sedis</taxon>
        <taxon>Microsporidia</taxon>
        <taxon>Nosematidae</taxon>
        <taxon>Vairimorpha</taxon>
    </lineage>
</organism>
<dbReference type="Pfam" id="PF00916">
    <property type="entry name" value="Sulfate_transp"/>
    <property type="match status" value="2"/>
</dbReference>
<keyword evidence="3 5" id="KW-1133">Transmembrane helix</keyword>
<name>A0AAX4J9Q2_9MICR</name>
<dbReference type="AlphaFoldDB" id="A0AAX4J9Q2"/>
<keyword evidence="4 5" id="KW-0472">Membrane</keyword>
<reference evidence="7" key="1">
    <citation type="journal article" date="2024" name="BMC Genomics">
        <title>Functional annotation of a divergent genome using sequence and structure-based similarity.</title>
        <authorList>
            <person name="Svedberg D."/>
            <person name="Winiger R.R."/>
            <person name="Berg A."/>
            <person name="Sharma H."/>
            <person name="Tellgren-Roth C."/>
            <person name="Debrunner-Vossbrinck B.A."/>
            <person name="Vossbrinck C.R."/>
            <person name="Barandun J."/>
        </authorList>
    </citation>
    <scope>NUCLEOTIDE SEQUENCE</scope>
    <source>
        <strain evidence="7">Illinois isolate</strain>
    </source>
</reference>
<evidence type="ECO:0000256" key="2">
    <source>
        <dbReference type="ARBA" id="ARBA00022692"/>
    </source>
</evidence>
<keyword evidence="8" id="KW-1185">Reference proteome</keyword>
<feature type="domain" description="SLC26A/SulP transporter" evidence="6">
    <location>
        <begin position="163"/>
        <end position="387"/>
    </location>
</feature>
<dbReference type="PANTHER" id="PTHR43310:SF4">
    <property type="entry name" value="AFR304WP"/>
    <property type="match status" value="1"/>
</dbReference>
<feature type="transmembrane region" description="Helical" evidence="5">
    <location>
        <begin position="6"/>
        <end position="33"/>
    </location>
</feature>
<dbReference type="GeneID" id="90540447"/>
<dbReference type="InterPro" id="IPR011547">
    <property type="entry name" value="SLC26A/SulP_dom"/>
</dbReference>
<feature type="transmembrane region" description="Helical" evidence="5">
    <location>
        <begin position="331"/>
        <end position="347"/>
    </location>
</feature>
<feature type="transmembrane region" description="Helical" evidence="5">
    <location>
        <begin position="296"/>
        <end position="319"/>
    </location>
</feature>
<evidence type="ECO:0000259" key="6">
    <source>
        <dbReference type="Pfam" id="PF00916"/>
    </source>
</evidence>
<feature type="transmembrane region" description="Helical" evidence="5">
    <location>
        <begin position="104"/>
        <end position="123"/>
    </location>
</feature>
<accession>A0AAX4J9Q2</accession>